<evidence type="ECO:0000313" key="2">
    <source>
        <dbReference type="EMBL" id="GAA5076783.1"/>
    </source>
</evidence>
<proteinExistence type="predicted"/>
<comment type="caution">
    <text evidence="2">The sequence shown here is derived from an EMBL/GenBank/DDBJ whole genome shotgun (WGS) entry which is preliminary data.</text>
</comment>
<evidence type="ECO:0000313" key="3">
    <source>
        <dbReference type="Proteomes" id="UP001499910"/>
    </source>
</evidence>
<accession>A0ABP9LIB7</accession>
<dbReference type="EMBL" id="BAABHW010000004">
    <property type="protein sequence ID" value="GAA5076783.1"/>
    <property type="molecule type" value="Genomic_DNA"/>
</dbReference>
<reference evidence="3" key="1">
    <citation type="journal article" date="2019" name="Int. J. Syst. Evol. Microbiol.">
        <title>The Global Catalogue of Microorganisms (GCM) 10K type strain sequencing project: providing services to taxonomists for standard genome sequencing and annotation.</title>
        <authorList>
            <consortium name="The Broad Institute Genomics Platform"/>
            <consortium name="The Broad Institute Genome Sequencing Center for Infectious Disease"/>
            <person name="Wu L."/>
            <person name="Ma J."/>
        </authorList>
    </citation>
    <scope>NUCLEOTIDE SEQUENCE [LARGE SCALE GENOMIC DNA]</scope>
    <source>
        <strain evidence="3">JCM 18015</strain>
    </source>
</reference>
<evidence type="ECO:0000256" key="1">
    <source>
        <dbReference type="SAM" id="MobiDB-lite"/>
    </source>
</evidence>
<dbReference type="Proteomes" id="UP001499910">
    <property type="component" value="Unassembled WGS sequence"/>
</dbReference>
<feature type="compositionally biased region" description="Polar residues" evidence="1">
    <location>
        <begin position="77"/>
        <end position="91"/>
    </location>
</feature>
<keyword evidence="3" id="KW-1185">Reference proteome</keyword>
<name>A0ABP9LIB7_9RHOB</name>
<organism evidence="2 3">
    <name type="scientific">[Roseibacterium] beibuensis</name>
    <dbReference type="NCBI Taxonomy" id="1193142"/>
    <lineage>
        <taxon>Bacteria</taxon>
        <taxon>Pseudomonadati</taxon>
        <taxon>Pseudomonadota</taxon>
        <taxon>Alphaproteobacteria</taxon>
        <taxon>Rhodobacterales</taxon>
        <taxon>Roseobacteraceae</taxon>
        <taxon>Roseicyclus</taxon>
    </lineage>
</organism>
<feature type="region of interest" description="Disordered" evidence="1">
    <location>
        <begin position="77"/>
        <end position="97"/>
    </location>
</feature>
<protein>
    <submittedName>
        <fullName evidence="2">Uncharacterized protein</fullName>
    </submittedName>
</protein>
<gene>
    <name evidence="2" type="ORF">GCM10023209_26270</name>
</gene>
<sequence length="97" mass="10366">MREAVFVPSCGAGIRPRGKAEFAGRTVLASGVFVRIRYEAGDTVALRDAEWRCLVLKTALPDIACEIETDPVAASTPAMNRNRNWTTSSGAVTAPAE</sequence>